<accession>A0A8J4PT52</accession>
<dbReference type="PANTHER" id="PTHR32134">
    <property type="entry name" value="FNIP REPEAT-CONTAINING PROTEIN"/>
    <property type="match status" value="1"/>
</dbReference>
<comment type="caution">
    <text evidence="2">The sequence shown here is derived from an EMBL/GenBank/DDBJ whole genome shotgun (WGS) entry which is preliminary data.</text>
</comment>
<evidence type="ECO:0000313" key="2">
    <source>
        <dbReference type="EMBL" id="KAF2072530.1"/>
    </source>
</evidence>
<evidence type="ECO:0008006" key="4">
    <source>
        <dbReference type="Google" id="ProtNLM"/>
    </source>
</evidence>
<evidence type="ECO:0000256" key="1">
    <source>
        <dbReference type="ARBA" id="ARBA00022737"/>
    </source>
</evidence>
<dbReference type="PANTHER" id="PTHR32134:SF169">
    <property type="entry name" value="FNIP REPEAT-CONTAINING PROTEIN-RELATED"/>
    <property type="match status" value="1"/>
</dbReference>
<reference evidence="2" key="1">
    <citation type="submission" date="2020-01" db="EMBL/GenBank/DDBJ databases">
        <title>Development of genomics and gene disruption for Polysphondylium violaceum indicates a role for the polyketide synthase stlB in stalk morphogenesis.</title>
        <authorList>
            <person name="Narita B."/>
            <person name="Kawabe Y."/>
            <person name="Kin K."/>
            <person name="Saito T."/>
            <person name="Gibbs R."/>
            <person name="Kuspa A."/>
            <person name="Muzny D."/>
            <person name="Queller D."/>
            <person name="Richards S."/>
            <person name="Strassman J."/>
            <person name="Sucgang R."/>
            <person name="Worley K."/>
            <person name="Schaap P."/>
        </authorList>
    </citation>
    <scope>NUCLEOTIDE SEQUENCE</scope>
    <source>
        <strain evidence="2">QSvi11</strain>
    </source>
</reference>
<dbReference type="AlphaFoldDB" id="A0A8J4PT52"/>
<dbReference type="SUPFAM" id="SSF52058">
    <property type="entry name" value="L domain-like"/>
    <property type="match status" value="1"/>
</dbReference>
<proteinExistence type="predicted"/>
<dbReference type="InterPro" id="IPR051251">
    <property type="entry name" value="STK_FNIP-Repeat"/>
</dbReference>
<protein>
    <recommendedName>
        <fullName evidence="4">FNIP repeat-containing protein</fullName>
    </recommendedName>
</protein>
<evidence type="ECO:0000313" key="3">
    <source>
        <dbReference type="Proteomes" id="UP000695562"/>
    </source>
</evidence>
<gene>
    <name evidence="2" type="ORF">CYY_006147</name>
</gene>
<organism evidence="2 3">
    <name type="scientific">Polysphondylium violaceum</name>
    <dbReference type="NCBI Taxonomy" id="133409"/>
    <lineage>
        <taxon>Eukaryota</taxon>
        <taxon>Amoebozoa</taxon>
        <taxon>Evosea</taxon>
        <taxon>Eumycetozoa</taxon>
        <taxon>Dictyostelia</taxon>
        <taxon>Dictyosteliales</taxon>
        <taxon>Dictyosteliaceae</taxon>
        <taxon>Polysphondylium</taxon>
    </lineage>
</organism>
<dbReference type="InterPro" id="IPR008615">
    <property type="entry name" value="FNIP"/>
</dbReference>
<keyword evidence="1" id="KW-0677">Repeat</keyword>
<keyword evidence="3" id="KW-1185">Reference proteome</keyword>
<sequence length="540" mass="62051">MDTLFYSVWRNTILRKDIRKKVCQNLLIDINLEYLNDNHQYISLLSLQDKIDYNIYFKLFIKEGEELKEYYNNPHKHLVDDIKIHHFNRNKNVPPEENIFDADIICYGVRRLLLHEDHVTNVRGRLPPTITELYFNGDNSKLTYNLRFGNKELDAMISSLPNLRKLVLPNNYQVTDKIELPSTLVEFKHQSSCDNLRKITVTPTTPIQLKGCEVNVEDLDDLAWFRDKPWYTNLEIIADGTITRGAIPQHVTKLTFPFYQETRVEEGAIPAGLEELDCPLTIPLTIIKGLGHLKILNLHSASQPLEKDLLPKSLESFSIYKDNLPFLPDVLPQGLKNLQSTHFDLDLQVGSLPHSLKKLEFSTFDQKLDPFVLPSSLTWLNMFRFTGKLVKNSLPSSLQVLKLNSFTGSFEFVEPLPELFVLQVDTLQPSVTNLFSKHNINSEKRVKITFKTIGDQVSLQDLPIQHLHLYNGHMRSTLSAKLVPKRIKSLRLNGLDIKSSGLIPNSCIYLEASNKDAVNFIPSTTKHTLYNPIKYAHQIN</sequence>
<name>A0A8J4PT52_9MYCE</name>
<dbReference type="Pfam" id="PF05725">
    <property type="entry name" value="FNIP"/>
    <property type="match status" value="1"/>
</dbReference>
<dbReference type="EMBL" id="AJWJ01000271">
    <property type="protein sequence ID" value="KAF2072530.1"/>
    <property type="molecule type" value="Genomic_DNA"/>
</dbReference>
<dbReference type="Proteomes" id="UP000695562">
    <property type="component" value="Unassembled WGS sequence"/>
</dbReference>